<dbReference type="CDD" id="cd00683">
    <property type="entry name" value="Trans_IPPS_HH"/>
    <property type="match status" value="1"/>
</dbReference>
<dbReference type="SFLD" id="SFLDS00005">
    <property type="entry name" value="Isoprenoid_Synthase_Type_I"/>
    <property type="match status" value="1"/>
</dbReference>
<dbReference type="UniPathway" id="UPA00029">
    <property type="reaction ID" value="UER00556"/>
</dbReference>
<keyword evidence="12" id="KW-1185">Reference proteome</keyword>
<gene>
    <name evidence="11" type="ORF">CD039_10230</name>
</gene>
<dbReference type="SUPFAM" id="SSF48576">
    <property type="entry name" value="Terpenoid synthases"/>
    <property type="match status" value="1"/>
</dbReference>
<evidence type="ECO:0000256" key="1">
    <source>
        <dbReference type="ARBA" id="ARBA00000746"/>
    </source>
</evidence>
<evidence type="ECO:0000256" key="10">
    <source>
        <dbReference type="ARBA" id="ARBA00032389"/>
    </source>
</evidence>
<reference evidence="11 12" key="1">
    <citation type="submission" date="2017-08" db="EMBL/GenBank/DDBJ databases">
        <title>Draft genome sequences of 64 type strains of genus Staph aureus.</title>
        <authorList>
            <person name="Cole K."/>
            <person name="Golubchik T."/>
            <person name="Russell J."/>
            <person name="Foster D."/>
            <person name="Llewelyn M."/>
            <person name="Wilson D."/>
            <person name="Crook D."/>
            <person name="Paul J."/>
        </authorList>
    </citation>
    <scope>NUCLEOTIDE SEQUENCE [LARGE SCALE GENOMIC DNA]</scope>
    <source>
        <strain evidence="11 12">DSM 29875</strain>
    </source>
</reference>
<dbReference type="Proteomes" id="UP000242712">
    <property type="component" value="Unassembled WGS sequence"/>
</dbReference>
<comment type="caution">
    <text evidence="11">The sequence shown here is derived from an EMBL/GenBank/DDBJ whole genome shotgun (WGS) entry which is preliminary data.</text>
</comment>
<evidence type="ECO:0000256" key="3">
    <source>
        <dbReference type="ARBA" id="ARBA00004677"/>
    </source>
</evidence>
<keyword evidence="8" id="KW-0125">Carotenoid biosynthesis</keyword>
<comment type="catalytic activity">
    <reaction evidence="1">
        <text>2 (2E,6E)-farnesyl diphosphate = 15-cis-4,4'-diapophytoene + 2 diphosphate</text>
        <dbReference type="Rhea" id="RHEA:31547"/>
        <dbReference type="ChEBI" id="CHEBI:33019"/>
        <dbReference type="ChEBI" id="CHEBI:62738"/>
        <dbReference type="ChEBI" id="CHEBI:175763"/>
        <dbReference type="EC" id="2.5.1.96"/>
    </reaction>
</comment>
<dbReference type="GO" id="GO:0016117">
    <property type="term" value="P:carotenoid biosynthetic process"/>
    <property type="evidence" value="ECO:0007669"/>
    <property type="project" value="UniProtKB-KW"/>
</dbReference>
<proteinExistence type="inferred from homology"/>
<evidence type="ECO:0000256" key="5">
    <source>
        <dbReference type="ARBA" id="ARBA00012627"/>
    </source>
</evidence>
<dbReference type="GO" id="GO:0051996">
    <property type="term" value="F:squalene synthase [NAD(P)H] activity"/>
    <property type="evidence" value="ECO:0007669"/>
    <property type="project" value="InterPro"/>
</dbReference>
<organism evidence="11 12">
    <name type="scientific">Staphylococcus argensis</name>
    <dbReference type="NCBI Taxonomy" id="1607738"/>
    <lineage>
        <taxon>Bacteria</taxon>
        <taxon>Bacillati</taxon>
        <taxon>Bacillota</taxon>
        <taxon>Bacilli</taxon>
        <taxon>Bacillales</taxon>
        <taxon>Staphylococcaceae</taxon>
        <taxon>Staphylococcus</taxon>
    </lineage>
</organism>
<dbReference type="OrthoDB" id="9787280at2"/>
<dbReference type="InterPro" id="IPR033904">
    <property type="entry name" value="Trans_IPPS_HH"/>
</dbReference>
<evidence type="ECO:0000256" key="8">
    <source>
        <dbReference type="ARBA" id="ARBA00022746"/>
    </source>
</evidence>
<keyword evidence="7" id="KW-0808">Transferase</keyword>
<protein>
    <recommendedName>
        <fullName evidence="6">4,4'-diapophytoene synthase</fullName>
        <ecNumber evidence="5">2.5.1.96</ecNumber>
    </recommendedName>
    <alternativeName>
        <fullName evidence="9">C30 carotenoid synthase</fullName>
    </alternativeName>
    <alternativeName>
        <fullName evidence="10">Dehydrosqualene synthase</fullName>
    </alternativeName>
</protein>
<evidence type="ECO:0000256" key="4">
    <source>
        <dbReference type="ARBA" id="ARBA00009720"/>
    </source>
</evidence>
<name>A0A2K4FBY1_9STAP</name>
<evidence type="ECO:0000256" key="9">
    <source>
        <dbReference type="ARBA" id="ARBA00031761"/>
    </source>
</evidence>
<dbReference type="PROSITE" id="PS01045">
    <property type="entry name" value="SQUALEN_PHYTOEN_SYN_2"/>
    <property type="match status" value="1"/>
</dbReference>
<dbReference type="EMBL" id="PPPX01000016">
    <property type="protein sequence ID" value="POA08445.1"/>
    <property type="molecule type" value="Genomic_DNA"/>
</dbReference>
<dbReference type="InterPro" id="IPR002060">
    <property type="entry name" value="Squ/phyt_synthse"/>
</dbReference>
<sequence>MHEEVIMKNRDLAYCERVIKQHSKSFYYAFSQLPKQDRLAVYAIYAFCRMCDDAVDEEQGSIDQIQSELDHFKRGKVVDHPVWRALAWVHERYEINTDFYDEQIEGQRMDLMFKQPETFEMLVTYCEKVAASVGGMLLPILSHEVDAQRYAQARRLGVAMQLTNILRDVGEDYRDLQRIYLPRQMMAHYGVTETQIAQGQVTNGFKQLFEGLAAEAETRYKQFRDELSHYKREARLPVCLSATVYGEILNVIREHHYDSLSQRHVVPRSRKQALYRKEKHNVGG</sequence>
<dbReference type="SFLD" id="SFLDG01212">
    <property type="entry name" value="Phytoene_synthase_like"/>
    <property type="match status" value="1"/>
</dbReference>
<dbReference type="Gene3D" id="1.10.600.10">
    <property type="entry name" value="Farnesyl Diphosphate Synthase"/>
    <property type="match status" value="1"/>
</dbReference>
<dbReference type="InterPro" id="IPR008949">
    <property type="entry name" value="Isoprenoid_synthase_dom_sf"/>
</dbReference>
<comment type="similarity">
    <text evidence="4">Belongs to the phytoene/squalene synthase family. CrtM subfamily.</text>
</comment>
<dbReference type="InterPro" id="IPR044843">
    <property type="entry name" value="Trans_IPPS_bact-type"/>
</dbReference>
<dbReference type="Pfam" id="PF00494">
    <property type="entry name" value="SQS_PSY"/>
    <property type="match status" value="1"/>
</dbReference>
<evidence type="ECO:0000256" key="2">
    <source>
        <dbReference type="ARBA" id="ARBA00002144"/>
    </source>
</evidence>
<evidence type="ECO:0000313" key="11">
    <source>
        <dbReference type="EMBL" id="POA08445.1"/>
    </source>
</evidence>
<evidence type="ECO:0000256" key="6">
    <source>
        <dbReference type="ARBA" id="ARBA00016163"/>
    </source>
</evidence>
<comment type="pathway">
    <text evidence="3">Carotenoid biosynthesis; staphyloxanthin biosynthesis; staphyloxanthin from farnesyl diphosphate: step 1/5.</text>
</comment>
<evidence type="ECO:0000256" key="7">
    <source>
        <dbReference type="ARBA" id="ARBA00022679"/>
    </source>
</evidence>
<dbReference type="SFLD" id="SFLDG01018">
    <property type="entry name" value="Squalene/Phytoene_Synthase_Lik"/>
    <property type="match status" value="1"/>
</dbReference>
<dbReference type="PANTHER" id="PTHR31480">
    <property type="entry name" value="BIFUNCTIONAL LYCOPENE CYCLASE/PHYTOENE SYNTHASE"/>
    <property type="match status" value="1"/>
</dbReference>
<dbReference type="AlphaFoldDB" id="A0A2K4FBY1"/>
<dbReference type="InterPro" id="IPR019845">
    <property type="entry name" value="Squalene/phytoene_synthase_CS"/>
</dbReference>
<accession>A0A2K4FBY1</accession>
<evidence type="ECO:0000313" key="12">
    <source>
        <dbReference type="Proteomes" id="UP000242712"/>
    </source>
</evidence>
<dbReference type="EC" id="2.5.1.96" evidence="5"/>
<comment type="function">
    <text evidence="2">Involved in the biosynthesis of the yellow-orange carotenoid staphyloxanthin, which plays a role in the virulence via its protective function against oxidative stress. Catalyzes the head-to-head condensation of two molecules of farnesyl diphosphate (FPP) into the colorless C(30) carotenoid 4,4'-diapophytoene (dehydrosqualene).</text>
</comment>
<dbReference type="GO" id="GO:0004311">
    <property type="term" value="F:geranylgeranyl diphosphate synthase activity"/>
    <property type="evidence" value="ECO:0007669"/>
    <property type="project" value="InterPro"/>
</dbReference>